<evidence type="ECO:0000256" key="6">
    <source>
        <dbReference type="ARBA" id="ARBA00023157"/>
    </source>
</evidence>
<evidence type="ECO:0000256" key="5">
    <source>
        <dbReference type="ARBA" id="ARBA00023002"/>
    </source>
</evidence>
<evidence type="ECO:0000256" key="12">
    <source>
        <dbReference type="SAM" id="SignalP"/>
    </source>
</evidence>
<organism evidence="14 15">
    <name type="scientific">Arcicella rigui</name>
    <dbReference type="NCBI Taxonomy" id="797020"/>
    <lineage>
        <taxon>Bacteria</taxon>
        <taxon>Pseudomonadati</taxon>
        <taxon>Bacteroidota</taxon>
        <taxon>Cytophagia</taxon>
        <taxon>Cytophagales</taxon>
        <taxon>Flectobacillaceae</taxon>
        <taxon>Arcicella</taxon>
    </lineage>
</organism>
<dbReference type="EMBL" id="JAYFUM010000015">
    <property type="protein sequence ID" value="MEA5140137.1"/>
    <property type="molecule type" value="Genomic_DNA"/>
</dbReference>
<evidence type="ECO:0000256" key="8">
    <source>
        <dbReference type="ARBA" id="ARBA00032824"/>
    </source>
</evidence>
<keyword evidence="5" id="KW-0560">Oxidoreductase</keyword>
<dbReference type="Gene3D" id="3.40.30.10">
    <property type="entry name" value="Glutaredoxin"/>
    <property type="match status" value="1"/>
</dbReference>
<dbReference type="Pfam" id="PF00578">
    <property type="entry name" value="AhpC-TSA"/>
    <property type="match status" value="1"/>
</dbReference>
<evidence type="ECO:0000256" key="11">
    <source>
        <dbReference type="ARBA" id="ARBA00049091"/>
    </source>
</evidence>
<comment type="function">
    <text evidence="1">Thiol-specific peroxidase that catalyzes the reduction of hydrogen peroxide and organic hydroperoxides to water and alcohols, respectively. Plays a role in cell protection against oxidative stress by detoxifying peroxides and as sensor of hydrogen peroxide-mediated signaling events.</text>
</comment>
<dbReference type="Proteomes" id="UP001302949">
    <property type="component" value="Unassembled WGS sequence"/>
</dbReference>
<keyword evidence="4" id="KW-0049">Antioxidant</keyword>
<comment type="caution">
    <text evidence="14">The sequence shown here is derived from an EMBL/GenBank/DDBJ whole genome shotgun (WGS) entry which is preliminary data.</text>
</comment>
<keyword evidence="3" id="KW-0575">Peroxidase</keyword>
<dbReference type="PROSITE" id="PS51352">
    <property type="entry name" value="THIOREDOXIN_2"/>
    <property type="match status" value="1"/>
</dbReference>
<dbReference type="PANTHER" id="PTHR42801:SF7">
    <property type="entry name" value="SLL1159 PROTEIN"/>
    <property type="match status" value="1"/>
</dbReference>
<keyword evidence="12" id="KW-0732">Signal</keyword>
<evidence type="ECO:0000256" key="4">
    <source>
        <dbReference type="ARBA" id="ARBA00022862"/>
    </source>
</evidence>
<keyword evidence="7" id="KW-0676">Redox-active center</keyword>
<evidence type="ECO:0000256" key="1">
    <source>
        <dbReference type="ARBA" id="ARBA00003330"/>
    </source>
</evidence>
<dbReference type="EC" id="1.11.1.24" evidence="2"/>
<keyword evidence="15" id="KW-1185">Reference proteome</keyword>
<name>A0ABU5QC55_9BACT</name>
<evidence type="ECO:0000313" key="15">
    <source>
        <dbReference type="Proteomes" id="UP001302949"/>
    </source>
</evidence>
<dbReference type="PANTHER" id="PTHR42801">
    <property type="entry name" value="THIOREDOXIN-DEPENDENT PEROXIDE REDUCTASE"/>
    <property type="match status" value="1"/>
</dbReference>
<dbReference type="RefSeq" id="WP_323297293.1">
    <property type="nucleotide sequence ID" value="NZ_JAYFUM010000015.1"/>
</dbReference>
<keyword evidence="6" id="KW-1015">Disulfide bond</keyword>
<gene>
    <name evidence="14" type="ORF">VB248_13385</name>
</gene>
<evidence type="ECO:0000256" key="2">
    <source>
        <dbReference type="ARBA" id="ARBA00013017"/>
    </source>
</evidence>
<evidence type="ECO:0000256" key="3">
    <source>
        <dbReference type="ARBA" id="ARBA00022559"/>
    </source>
</evidence>
<reference evidence="14 15" key="1">
    <citation type="submission" date="2023-12" db="EMBL/GenBank/DDBJ databases">
        <title>Novel species of the genus Arcicella isolated from rivers.</title>
        <authorList>
            <person name="Lu H."/>
        </authorList>
    </citation>
    <scope>NUCLEOTIDE SEQUENCE [LARGE SCALE GENOMIC DNA]</scope>
    <source>
        <strain evidence="14 15">KCTC 23307</strain>
    </source>
</reference>
<dbReference type="SUPFAM" id="SSF52833">
    <property type="entry name" value="Thioredoxin-like"/>
    <property type="match status" value="1"/>
</dbReference>
<dbReference type="InterPro" id="IPR013766">
    <property type="entry name" value="Thioredoxin_domain"/>
</dbReference>
<proteinExistence type="inferred from homology"/>
<feature type="chain" id="PRO_5045136555" description="thioredoxin-dependent peroxiredoxin" evidence="12">
    <location>
        <begin position="19"/>
        <end position="191"/>
    </location>
</feature>
<evidence type="ECO:0000256" key="10">
    <source>
        <dbReference type="ARBA" id="ARBA00042639"/>
    </source>
</evidence>
<protein>
    <recommendedName>
        <fullName evidence="2">thioredoxin-dependent peroxiredoxin</fullName>
        <ecNumber evidence="2">1.11.1.24</ecNumber>
    </recommendedName>
    <alternativeName>
        <fullName evidence="8">Thioredoxin peroxidase</fullName>
    </alternativeName>
    <alternativeName>
        <fullName evidence="10">Thioredoxin-dependent peroxiredoxin Bcp</fullName>
    </alternativeName>
</protein>
<evidence type="ECO:0000256" key="7">
    <source>
        <dbReference type="ARBA" id="ARBA00023284"/>
    </source>
</evidence>
<evidence type="ECO:0000259" key="13">
    <source>
        <dbReference type="PROSITE" id="PS51352"/>
    </source>
</evidence>
<sequence length="191" mass="21708">MKKLFTILLTISSLSILAQDTPRALNIGDKAPIFTATDHAGKSVNLKELTKKGKVVLMFYRGAWCPYCNKYMSEIEKALPDFSAKNATVIAITPEPEESISKAVEKTKATFSIIYDKERSIMKQWKVAYEMSPDLQTKYKGYGLDLEKQQGDWMLPVPATYIIGKNGKIEFVHFDENYQKRADIKELLKTL</sequence>
<feature type="signal peptide" evidence="12">
    <location>
        <begin position="1"/>
        <end position="18"/>
    </location>
</feature>
<evidence type="ECO:0000313" key="14">
    <source>
        <dbReference type="EMBL" id="MEA5140137.1"/>
    </source>
</evidence>
<evidence type="ECO:0000256" key="9">
    <source>
        <dbReference type="ARBA" id="ARBA00038489"/>
    </source>
</evidence>
<dbReference type="CDD" id="cd02970">
    <property type="entry name" value="PRX_like2"/>
    <property type="match status" value="1"/>
</dbReference>
<feature type="domain" description="Thioredoxin" evidence="13">
    <location>
        <begin position="25"/>
        <end position="191"/>
    </location>
</feature>
<dbReference type="InterPro" id="IPR036249">
    <property type="entry name" value="Thioredoxin-like_sf"/>
</dbReference>
<comment type="catalytic activity">
    <reaction evidence="11">
        <text>a hydroperoxide + [thioredoxin]-dithiol = an alcohol + [thioredoxin]-disulfide + H2O</text>
        <dbReference type="Rhea" id="RHEA:62620"/>
        <dbReference type="Rhea" id="RHEA-COMP:10698"/>
        <dbReference type="Rhea" id="RHEA-COMP:10700"/>
        <dbReference type="ChEBI" id="CHEBI:15377"/>
        <dbReference type="ChEBI" id="CHEBI:29950"/>
        <dbReference type="ChEBI" id="CHEBI:30879"/>
        <dbReference type="ChEBI" id="CHEBI:35924"/>
        <dbReference type="ChEBI" id="CHEBI:50058"/>
        <dbReference type="EC" id="1.11.1.24"/>
    </reaction>
</comment>
<dbReference type="InterPro" id="IPR000866">
    <property type="entry name" value="AhpC/TSA"/>
</dbReference>
<dbReference type="InterPro" id="IPR050924">
    <property type="entry name" value="Peroxiredoxin_BCP/PrxQ"/>
</dbReference>
<accession>A0ABU5QC55</accession>
<comment type="similarity">
    <text evidence="9">Belongs to the peroxiredoxin family. BCP/PrxQ subfamily.</text>
</comment>